<reference evidence="2 3" key="1">
    <citation type="submission" date="2016-10" db="EMBL/GenBank/DDBJ databases">
        <title>Draft genome sequence of strain LCT isolated from the Shenzhou X spacecraft of China.</title>
        <authorList>
            <person name="Huang B."/>
        </authorList>
    </citation>
    <scope>NUCLEOTIDE SEQUENCE [LARGE SCALE GENOMIC DNA]</scope>
    <source>
        <strain evidence="2 3">LCT-H5</strain>
    </source>
</reference>
<comment type="caution">
    <text evidence="2">The sequence shown here is derived from an EMBL/GenBank/DDBJ whole genome shotgun (WGS) entry which is preliminary data.</text>
</comment>
<dbReference type="EMBL" id="MODZ01000003">
    <property type="protein sequence ID" value="OIJ36372.1"/>
    <property type="molecule type" value="Genomic_DNA"/>
</dbReference>
<name>A0A1S2N2M1_9MICC</name>
<evidence type="ECO:0000313" key="3">
    <source>
        <dbReference type="Proteomes" id="UP000179540"/>
    </source>
</evidence>
<evidence type="ECO:0000256" key="1">
    <source>
        <dbReference type="SAM" id="MobiDB-lite"/>
    </source>
</evidence>
<proteinExistence type="predicted"/>
<gene>
    <name evidence="2" type="ORF">BK826_02780</name>
</gene>
<feature type="region of interest" description="Disordered" evidence="1">
    <location>
        <begin position="49"/>
        <end position="93"/>
    </location>
</feature>
<protein>
    <submittedName>
        <fullName evidence="2">Uncharacterized protein</fullName>
    </submittedName>
</protein>
<sequence length="112" mass="11435">MISAAVNPPMFTSPVATPRWRAGAWERTTSKAIMDSGMPMAITTATSAVSANGAGPGQASSAIQDPAISPTPPRASCTRCPEKREITGPKASAPTIEAITAMFSTAWAAASE</sequence>
<dbReference type="Proteomes" id="UP000179540">
    <property type="component" value="Unassembled WGS sequence"/>
</dbReference>
<evidence type="ECO:0000313" key="2">
    <source>
        <dbReference type="EMBL" id="OIJ36372.1"/>
    </source>
</evidence>
<dbReference type="AlphaFoldDB" id="A0A1S2N2M1"/>
<accession>A0A1S2N2M1</accession>
<organism evidence="2 3">
    <name type="scientific">Rothia kristinae</name>
    <dbReference type="NCBI Taxonomy" id="37923"/>
    <lineage>
        <taxon>Bacteria</taxon>
        <taxon>Bacillati</taxon>
        <taxon>Actinomycetota</taxon>
        <taxon>Actinomycetes</taxon>
        <taxon>Micrococcales</taxon>
        <taxon>Micrococcaceae</taxon>
        <taxon>Rothia</taxon>
    </lineage>
</organism>